<sequence>MNYATIGFGQLGQGVRQQRHRRIGRDHHDPEGFASAAAAIGHEIIPKTLSEAVRADIIFLAVRFESHADVTKALPTWRGKIIIDMTNALACPRGIGRTTIFSRRRSGVHWRKTSEGL</sequence>
<dbReference type="RefSeq" id="WP_074797880.1">
    <property type="nucleotide sequence ID" value="NZ_FOMB01000053.1"/>
</dbReference>
<dbReference type="InterPro" id="IPR028939">
    <property type="entry name" value="P5C_Rdtase_cat_N"/>
</dbReference>
<feature type="domain" description="Pyrroline-5-carboxylate reductase catalytic N-terminal" evidence="1">
    <location>
        <begin position="4"/>
        <end position="87"/>
    </location>
</feature>
<dbReference type="InterPro" id="IPR036291">
    <property type="entry name" value="NAD(P)-bd_dom_sf"/>
</dbReference>
<evidence type="ECO:0000313" key="3">
    <source>
        <dbReference type="Proteomes" id="UP000182258"/>
    </source>
</evidence>
<protein>
    <submittedName>
        <fullName evidence="2">NADP oxidoreductase coenzyme F420-dependent</fullName>
    </submittedName>
</protein>
<name>A0A1I1S788_9HYPH</name>
<evidence type="ECO:0000259" key="1">
    <source>
        <dbReference type="Pfam" id="PF03807"/>
    </source>
</evidence>
<evidence type="ECO:0000313" key="2">
    <source>
        <dbReference type="EMBL" id="SFD40448.1"/>
    </source>
</evidence>
<dbReference type="SUPFAM" id="SSF51735">
    <property type="entry name" value="NAD(P)-binding Rossmann-fold domains"/>
    <property type="match status" value="1"/>
</dbReference>
<dbReference type="Proteomes" id="UP000182258">
    <property type="component" value="Unassembled WGS sequence"/>
</dbReference>
<dbReference type="AlphaFoldDB" id="A0A1I1S788"/>
<gene>
    <name evidence="2" type="ORF">SAMN04488059_1539</name>
</gene>
<dbReference type="Gene3D" id="3.40.50.720">
    <property type="entry name" value="NAD(P)-binding Rossmann-like Domain"/>
    <property type="match status" value="1"/>
</dbReference>
<dbReference type="STRING" id="728005.SAMN04488059_1539"/>
<proteinExistence type="predicted"/>
<organism evidence="2 3">
    <name type="scientific">Devosia psychrophila</name>
    <dbReference type="NCBI Taxonomy" id="728005"/>
    <lineage>
        <taxon>Bacteria</taxon>
        <taxon>Pseudomonadati</taxon>
        <taxon>Pseudomonadota</taxon>
        <taxon>Alphaproteobacteria</taxon>
        <taxon>Hyphomicrobiales</taxon>
        <taxon>Devosiaceae</taxon>
        <taxon>Devosia</taxon>
    </lineage>
</organism>
<reference evidence="2 3" key="1">
    <citation type="submission" date="2016-10" db="EMBL/GenBank/DDBJ databases">
        <authorList>
            <person name="de Groot N.N."/>
        </authorList>
    </citation>
    <scope>NUCLEOTIDE SEQUENCE [LARGE SCALE GENOMIC DNA]</scope>
    <source>
        <strain evidence="2 3">CGMCC 1.10210</strain>
    </source>
</reference>
<dbReference type="EMBL" id="FOMB01000053">
    <property type="protein sequence ID" value="SFD40448.1"/>
    <property type="molecule type" value="Genomic_DNA"/>
</dbReference>
<dbReference type="OrthoDB" id="7557417at2"/>
<accession>A0A1I1S788</accession>
<dbReference type="Pfam" id="PF03807">
    <property type="entry name" value="F420_oxidored"/>
    <property type="match status" value="1"/>
</dbReference>